<keyword evidence="2" id="KW-0560">Oxidoreductase</keyword>
<gene>
    <name evidence="5" type="ORF">MPOR_53360</name>
</gene>
<evidence type="ECO:0000259" key="4">
    <source>
        <dbReference type="SMART" id="SM00822"/>
    </source>
</evidence>
<dbReference type="GO" id="GO:0016020">
    <property type="term" value="C:membrane"/>
    <property type="evidence" value="ECO:0007669"/>
    <property type="project" value="TreeGrafter"/>
</dbReference>
<dbReference type="SMART" id="SM00822">
    <property type="entry name" value="PKS_KR"/>
    <property type="match status" value="1"/>
</dbReference>
<dbReference type="PROSITE" id="PS00061">
    <property type="entry name" value="ADH_SHORT"/>
    <property type="match status" value="1"/>
</dbReference>
<name>A0A6N4VJV1_9MYCO</name>
<accession>A0A6N4VJV1</accession>
<dbReference type="SUPFAM" id="SSF51735">
    <property type="entry name" value="NAD(P)-binding Rossmann-fold domains"/>
    <property type="match status" value="1"/>
</dbReference>
<evidence type="ECO:0000256" key="2">
    <source>
        <dbReference type="ARBA" id="ARBA00023002"/>
    </source>
</evidence>
<comment type="similarity">
    <text evidence="1 3">Belongs to the short-chain dehydrogenases/reductases (SDR) family.</text>
</comment>
<dbReference type="InterPro" id="IPR002347">
    <property type="entry name" value="SDR_fam"/>
</dbReference>
<dbReference type="EMBL" id="AP022570">
    <property type="protein sequence ID" value="BBX54310.1"/>
    <property type="molecule type" value="Genomic_DNA"/>
</dbReference>
<dbReference type="PRINTS" id="PR00080">
    <property type="entry name" value="SDRFAMILY"/>
</dbReference>
<dbReference type="RefSeq" id="WP_163679341.1">
    <property type="nucleotide sequence ID" value="NZ_AP022570.1"/>
</dbReference>
<dbReference type="PRINTS" id="PR00081">
    <property type="entry name" value="GDHRDH"/>
</dbReference>
<protein>
    <submittedName>
        <fullName evidence="5">Putative short chain dehydrogenase/reductase</fullName>
    </submittedName>
</protein>
<proteinExistence type="inferred from homology"/>
<dbReference type="CDD" id="cd05233">
    <property type="entry name" value="SDR_c"/>
    <property type="match status" value="1"/>
</dbReference>
<feature type="domain" description="Ketoreductase" evidence="4">
    <location>
        <begin position="7"/>
        <end position="177"/>
    </location>
</feature>
<dbReference type="InterPro" id="IPR057326">
    <property type="entry name" value="KR_dom"/>
</dbReference>
<dbReference type="AlphaFoldDB" id="A0A6N4VJV1"/>
<dbReference type="GO" id="GO:0016491">
    <property type="term" value="F:oxidoreductase activity"/>
    <property type="evidence" value="ECO:0007669"/>
    <property type="project" value="UniProtKB-KW"/>
</dbReference>
<dbReference type="InterPro" id="IPR020904">
    <property type="entry name" value="Sc_DH/Rdtase_CS"/>
</dbReference>
<dbReference type="Proteomes" id="UP000466785">
    <property type="component" value="Chromosome"/>
</dbReference>
<dbReference type="InterPro" id="IPR036291">
    <property type="entry name" value="NAD(P)-bd_dom_sf"/>
</dbReference>
<dbReference type="PANTHER" id="PTHR44196:SF1">
    <property type="entry name" value="DEHYDROGENASE_REDUCTASE SDR FAMILY MEMBER 7B"/>
    <property type="match status" value="1"/>
</dbReference>
<reference evidence="5 6" key="1">
    <citation type="journal article" date="2019" name="Emerg. Microbes Infect.">
        <title>Comprehensive subspecies identification of 175 nontuberculous mycobacteria species based on 7547 genomic profiles.</title>
        <authorList>
            <person name="Matsumoto Y."/>
            <person name="Kinjo T."/>
            <person name="Motooka D."/>
            <person name="Nabeya D."/>
            <person name="Jung N."/>
            <person name="Uechi K."/>
            <person name="Horii T."/>
            <person name="Iida T."/>
            <person name="Fujita J."/>
            <person name="Nakamura S."/>
        </authorList>
    </citation>
    <scope>NUCLEOTIDE SEQUENCE [LARGE SCALE GENOMIC DNA]</scope>
    <source>
        <strain evidence="5 6">JCM 12603</strain>
    </source>
</reference>
<evidence type="ECO:0000313" key="6">
    <source>
        <dbReference type="Proteomes" id="UP000466785"/>
    </source>
</evidence>
<evidence type="ECO:0000256" key="1">
    <source>
        <dbReference type="ARBA" id="ARBA00006484"/>
    </source>
</evidence>
<organism evidence="5 6">
    <name type="scientific">Mycolicibacterium poriferae</name>
    <dbReference type="NCBI Taxonomy" id="39694"/>
    <lineage>
        <taxon>Bacteria</taxon>
        <taxon>Bacillati</taxon>
        <taxon>Actinomycetota</taxon>
        <taxon>Actinomycetes</taxon>
        <taxon>Mycobacteriales</taxon>
        <taxon>Mycobacteriaceae</taxon>
        <taxon>Mycolicibacterium</taxon>
    </lineage>
</organism>
<sequence>MIALDGAVVCVTGGARGIGKATATALARRGARVWIGDIDIEEADRTADEIGARAHPLDVTDPASVAAFRDASSTDGPPDMVVNNAGIQIMGAFVDQKVELYHREVAINLLGVINGLHAFLPGMLDRDRGHIVNVASMAAKVTTPGMSVYCATKYAVAALSRAVRAEIASSAVTVSTVFPTAVHTELTAGVALDLLPTRQPEDIATAIVDSARHPRREITVPGWLSPMGVVEEVAPEPLLQRLKHLATLRRPPGHYDESVRRRYLDRIGQ</sequence>
<dbReference type="PANTHER" id="PTHR44196">
    <property type="entry name" value="DEHYDROGENASE/REDUCTASE SDR FAMILY MEMBER 7B"/>
    <property type="match status" value="1"/>
</dbReference>
<evidence type="ECO:0000313" key="5">
    <source>
        <dbReference type="EMBL" id="BBX54310.1"/>
    </source>
</evidence>
<dbReference type="NCBIfam" id="NF005878">
    <property type="entry name" value="PRK07825.1"/>
    <property type="match status" value="1"/>
</dbReference>
<dbReference type="Pfam" id="PF00106">
    <property type="entry name" value="adh_short"/>
    <property type="match status" value="1"/>
</dbReference>
<dbReference type="Gene3D" id="3.40.50.720">
    <property type="entry name" value="NAD(P)-binding Rossmann-like Domain"/>
    <property type="match status" value="1"/>
</dbReference>
<dbReference type="KEGG" id="mpof:MPOR_53360"/>
<evidence type="ECO:0000256" key="3">
    <source>
        <dbReference type="RuleBase" id="RU000363"/>
    </source>
</evidence>
<keyword evidence="6" id="KW-1185">Reference proteome</keyword>